<evidence type="ECO:0000313" key="4">
    <source>
        <dbReference type="EMBL" id="KAJ8306495.1"/>
    </source>
</evidence>
<evidence type="ECO:0000256" key="2">
    <source>
        <dbReference type="ARBA" id="ARBA00040140"/>
    </source>
</evidence>
<dbReference type="InterPro" id="IPR050383">
    <property type="entry name" value="GlyoxalaseI/FosfomycinResist"/>
</dbReference>
<gene>
    <name evidence="4" type="ORF">KUTeg_017040</name>
</gene>
<evidence type="ECO:0000256" key="1">
    <source>
        <dbReference type="ARBA" id="ARBA00010363"/>
    </source>
</evidence>
<comment type="caution">
    <text evidence="4">The sequence shown here is derived from an EMBL/GenBank/DDBJ whole genome shotgun (WGS) entry which is preliminary data.</text>
</comment>
<organism evidence="4 5">
    <name type="scientific">Tegillarca granosa</name>
    <name type="common">Malaysian cockle</name>
    <name type="synonym">Anadara granosa</name>
    <dbReference type="NCBI Taxonomy" id="220873"/>
    <lineage>
        <taxon>Eukaryota</taxon>
        <taxon>Metazoa</taxon>
        <taxon>Spiralia</taxon>
        <taxon>Lophotrochozoa</taxon>
        <taxon>Mollusca</taxon>
        <taxon>Bivalvia</taxon>
        <taxon>Autobranchia</taxon>
        <taxon>Pteriomorphia</taxon>
        <taxon>Arcoida</taxon>
        <taxon>Arcoidea</taxon>
        <taxon>Arcidae</taxon>
        <taxon>Tegillarca</taxon>
    </lineage>
</organism>
<dbReference type="Gene3D" id="3.10.180.10">
    <property type="entry name" value="2,3-Dihydroxybiphenyl 1,2-Dioxygenase, domain 1"/>
    <property type="match status" value="1"/>
</dbReference>
<dbReference type="Proteomes" id="UP001217089">
    <property type="component" value="Unassembled WGS sequence"/>
</dbReference>
<dbReference type="Pfam" id="PF00903">
    <property type="entry name" value="Glyoxalase"/>
    <property type="match status" value="1"/>
</dbReference>
<dbReference type="PROSITE" id="PS51819">
    <property type="entry name" value="VOC"/>
    <property type="match status" value="1"/>
</dbReference>
<evidence type="ECO:0000259" key="3">
    <source>
        <dbReference type="PROSITE" id="PS51819"/>
    </source>
</evidence>
<dbReference type="PANTHER" id="PTHR21366:SF14">
    <property type="entry name" value="GLYOXALASE DOMAIN-CONTAINING PROTEIN 5"/>
    <property type="match status" value="1"/>
</dbReference>
<dbReference type="PANTHER" id="PTHR21366">
    <property type="entry name" value="GLYOXALASE FAMILY PROTEIN"/>
    <property type="match status" value="1"/>
</dbReference>
<dbReference type="InterPro" id="IPR004360">
    <property type="entry name" value="Glyas_Fos-R_dOase_dom"/>
</dbReference>
<reference evidence="4 5" key="1">
    <citation type="submission" date="2022-12" db="EMBL/GenBank/DDBJ databases">
        <title>Chromosome-level genome of Tegillarca granosa.</title>
        <authorList>
            <person name="Kim J."/>
        </authorList>
    </citation>
    <scope>NUCLEOTIDE SEQUENCE [LARGE SCALE GENOMIC DNA]</scope>
    <source>
        <strain evidence="4">Teg-2019</strain>
        <tissue evidence="4">Adductor muscle</tissue>
    </source>
</reference>
<proteinExistence type="inferred from homology"/>
<feature type="domain" description="VOC" evidence="3">
    <location>
        <begin position="8"/>
        <end position="128"/>
    </location>
</feature>
<accession>A0ABQ9ESW8</accession>
<dbReference type="CDD" id="cd07253">
    <property type="entry name" value="GLOD5"/>
    <property type="match status" value="1"/>
</dbReference>
<dbReference type="InterPro" id="IPR029068">
    <property type="entry name" value="Glyas_Bleomycin-R_OHBP_Dase"/>
</dbReference>
<keyword evidence="5" id="KW-1185">Reference proteome</keyword>
<dbReference type="SUPFAM" id="SSF54593">
    <property type="entry name" value="Glyoxalase/Bleomycin resistance protein/Dihydroxybiphenyl dioxygenase"/>
    <property type="match status" value="1"/>
</dbReference>
<dbReference type="EMBL" id="JARBDR010000813">
    <property type="protein sequence ID" value="KAJ8306495.1"/>
    <property type="molecule type" value="Genomic_DNA"/>
</dbReference>
<comment type="similarity">
    <text evidence="1">Belongs to the glyoxalase I family.</text>
</comment>
<sequence length="129" mass="14504">MDGFTIERLDHFVITVKDVGSTCDFYSRVLGMEVETFKGSRKALKFGNQKINIHEFGKEFEPKANKPTPGSADVCFVTETPLIKVIEHLKKCQVTIIEGPVERTGANGPIHSVYFRDPDLNLIEVSNYI</sequence>
<dbReference type="InterPro" id="IPR037523">
    <property type="entry name" value="VOC_core"/>
</dbReference>
<protein>
    <recommendedName>
        <fullName evidence="2">Glyoxalase domain-containing protein 5</fullName>
    </recommendedName>
</protein>
<name>A0ABQ9ESW8_TEGGR</name>
<evidence type="ECO:0000313" key="5">
    <source>
        <dbReference type="Proteomes" id="UP001217089"/>
    </source>
</evidence>